<evidence type="ECO:0000313" key="7">
    <source>
        <dbReference type="EMBL" id="SJZ43453.1"/>
    </source>
</evidence>
<organism evidence="7 8">
    <name type="scientific">Cetobacterium ceti</name>
    <dbReference type="NCBI Taxonomy" id="180163"/>
    <lineage>
        <taxon>Bacteria</taxon>
        <taxon>Fusobacteriati</taxon>
        <taxon>Fusobacteriota</taxon>
        <taxon>Fusobacteriia</taxon>
        <taxon>Fusobacteriales</taxon>
        <taxon>Fusobacteriaceae</taxon>
        <taxon>Cetobacterium</taxon>
    </lineage>
</organism>
<feature type="transmembrane region" description="Helical" evidence="6">
    <location>
        <begin position="57"/>
        <end position="77"/>
    </location>
</feature>
<dbReference type="PANTHER" id="PTHR33931:SF5">
    <property type="entry name" value="UPF0299 MEMBRANE PROTEIN YOHJ"/>
    <property type="match status" value="1"/>
</dbReference>
<evidence type="ECO:0000256" key="6">
    <source>
        <dbReference type="SAM" id="Phobius"/>
    </source>
</evidence>
<sequence>MLLQLLIVLAVNYAGIVLGKLLHLPTPGTVNGLLLLFILLLFKVIKVNQIEKVCDFLLINMIIAFLPPGVRLINSLALLKTDFFKLIFLLIVTTIITMSVTALSVDFIIKKRSKK</sequence>
<protein>
    <submittedName>
        <fullName evidence="7">Holin-like protein</fullName>
    </submittedName>
</protein>
<evidence type="ECO:0000256" key="3">
    <source>
        <dbReference type="ARBA" id="ARBA00022692"/>
    </source>
</evidence>
<dbReference type="RefSeq" id="WP_078693029.1">
    <property type="nucleotide sequence ID" value="NZ_FUWX01000005.1"/>
</dbReference>
<evidence type="ECO:0000256" key="1">
    <source>
        <dbReference type="ARBA" id="ARBA00004651"/>
    </source>
</evidence>
<dbReference type="GO" id="GO:0005886">
    <property type="term" value="C:plasma membrane"/>
    <property type="evidence" value="ECO:0007669"/>
    <property type="project" value="UniProtKB-SubCell"/>
</dbReference>
<evidence type="ECO:0000256" key="5">
    <source>
        <dbReference type="ARBA" id="ARBA00023136"/>
    </source>
</evidence>
<dbReference type="Proteomes" id="UP000191153">
    <property type="component" value="Unassembled WGS sequence"/>
</dbReference>
<evidence type="ECO:0000256" key="2">
    <source>
        <dbReference type="ARBA" id="ARBA00022475"/>
    </source>
</evidence>
<keyword evidence="2" id="KW-1003">Cell membrane</keyword>
<dbReference type="STRING" id="180163.SAMN02745174_00495"/>
<accession>A0A1T4KM53</accession>
<name>A0A1T4KM53_9FUSO</name>
<dbReference type="AlphaFoldDB" id="A0A1T4KM53"/>
<proteinExistence type="predicted"/>
<dbReference type="OrthoDB" id="3176438at2"/>
<dbReference type="PANTHER" id="PTHR33931">
    <property type="entry name" value="HOLIN-LIKE PROTEIN CIDA-RELATED"/>
    <property type="match status" value="1"/>
</dbReference>
<dbReference type="InterPro" id="IPR005538">
    <property type="entry name" value="LrgA/CidA"/>
</dbReference>
<keyword evidence="5 6" id="KW-0472">Membrane</keyword>
<dbReference type="Pfam" id="PF03788">
    <property type="entry name" value="LrgA"/>
    <property type="match status" value="1"/>
</dbReference>
<keyword evidence="3 6" id="KW-0812">Transmembrane</keyword>
<keyword evidence="8" id="KW-1185">Reference proteome</keyword>
<feature type="transmembrane region" description="Helical" evidence="6">
    <location>
        <begin position="29"/>
        <end position="45"/>
    </location>
</feature>
<comment type="subcellular location">
    <subcellularLocation>
        <location evidence="1">Cell membrane</location>
        <topology evidence="1">Multi-pass membrane protein</topology>
    </subcellularLocation>
</comment>
<feature type="transmembrane region" description="Helical" evidence="6">
    <location>
        <begin position="83"/>
        <end position="109"/>
    </location>
</feature>
<gene>
    <name evidence="7" type="ORF">SAMN02745174_00495</name>
</gene>
<reference evidence="7 8" key="1">
    <citation type="submission" date="2017-02" db="EMBL/GenBank/DDBJ databases">
        <authorList>
            <person name="Peterson S.W."/>
        </authorList>
    </citation>
    <scope>NUCLEOTIDE SEQUENCE [LARGE SCALE GENOMIC DNA]</scope>
    <source>
        <strain evidence="7 8">ATCC 700028</strain>
    </source>
</reference>
<keyword evidence="4 6" id="KW-1133">Transmembrane helix</keyword>
<evidence type="ECO:0000313" key="8">
    <source>
        <dbReference type="Proteomes" id="UP000191153"/>
    </source>
</evidence>
<evidence type="ECO:0000256" key="4">
    <source>
        <dbReference type="ARBA" id="ARBA00022989"/>
    </source>
</evidence>
<dbReference type="EMBL" id="FUWX01000005">
    <property type="protein sequence ID" value="SJZ43453.1"/>
    <property type="molecule type" value="Genomic_DNA"/>
</dbReference>